<dbReference type="AlphaFoldDB" id="A0A9W9NMP1"/>
<dbReference type="OrthoDB" id="539213at2759"/>
<reference evidence="3" key="2">
    <citation type="journal article" date="2023" name="IMA Fungus">
        <title>Comparative genomic study of the Penicillium genus elucidates a diverse pangenome and 15 lateral gene transfer events.</title>
        <authorList>
            <person name="Petersen C."/>
            <person name="Sorensen T."/>
            <person name="Nielsen M.R."/>
            <person name="Sondergaard T.E."/>
            <person name="Sorensen J.L."/>
            <person name="Fitzpatrick D.A."/>
            <person name="Frisvad J.C."/>
            <person name="Nielsen K.L."/>
        </authorList>
    </citation>
    <scope>NUCLEOTIDE SEQUENCE</scope>
    <source>
        <strain evidence="3">IBT 23319</strain>
    </source>
</reference>
<reference evidence="3" key="1">
    <citation type="submission" date="2022-11" db="EMBL/GenBank/DDBJ databases">
        <authorList>
            <person name="Petersen C."/>
        </authorList>
    </citation>
    <scope>NUCLEOTIDE SEQUENCE</scope>
    <source>
        <strain evidence="3">IBT 23319</strain>
    </source>
</reference>
<protein>
    <recommendedName>
        <fullName evidence="5">Ankyrin repeat protein</fullName>
    </recommendedName>
</protein>
<proteinExistence type="predicted"/>
<sequence>MRFWKEFMNSYDDIQVYDLLVRDLSLNLDFQQTMIANDPIPTVQVQDEAGQEIPEENAERAPIPPSEENTPNEPPTRDLPIQDAPIQDAPIQDPPHRSRSQKRNARLASAAAAHKWDEVRYLIEKGADVNTADSRGVRPLVYALHVKYQKRGRGEDRQASTIVKLLLGHGAKFGMRELNELPRSGSYGEREYKKLVTKENLECDVEDSRFQGLRDI</sequence>
<keyword evidence="1" id="KW-0040">ANK repeat</keyword>
<organism evidence="3 4">
    <name type="scientific">Penicillium citrinum</name>
    <dbReference type="NCBI Taxonomy" id="5077"/>
    <lineage>
        <taxon>Eukaryota</taxon>
        <taxon>Fungi</taxon>
        <taxon>Dikarya</taxon>
        <taxon>Ascomycota</taxon>
        <taxon>Pezizomycotina</taxon>
        <taxon>Eurotiomycetes</taxon>
        <taxon>Eurotiomycetidae</taxon>
        <taxon>Eurotiales</taxon>
        <taxon>Aspergillaceae</taxon>
        <taxon>Penicillium</taxon>
    </lineage>
</organism>
<dbReference type="Proteomes" id="UP001147733">
    <property type="component" value="Unassembled WGS sequence"/>
</dbReference>
<comment type="caution">
    <text evidence="3">The sequence shown here is derived from an EMBL/GenBank/DDBJ whole genome shotgun (WGS) entry which is preliminary data.</text>
</comment>
<dbReference type="GeneID" id="81387166"/>
<dbReference type="InterPro" id="IPR036770">
    <property type="entry name" value="Ankyrin_rpt-contain_sf"/>
</dbReference>
<feature type="region of interest" description="Disordered" evidence="2">
    <location>
        <begin position="39"/>
        <end position="109"/>
    </location>
</feature>
<dbReference type="InterPro" id="IPR002110">
    <property type="entry name" value="Ankyrin_rpt"/>
</dbReference>
<dbReference type="Gene3D" id="1.25.40.20">
    <property type="entry name" value="Ankyrin repeat-containing domain"/>
    <property type="match status" value="1"/>
</dbReference>
<dbReference type="SUPFAM" id="SSF48403">
    <property type="entry name" value="Ankyrin repeat"/>
    <property type="match status" value="1"/>
</dbReference>
<name>A0A9W9NMP1_PENCI</name>
<evidence type="ECO:0008006" key="5">
    <source>
        <dbReference type="Google" id="ProtNLM"/>
    </source>
</evidence>
<evidence type="ECO:0000256" key="1">
    <source>
        <dbReference type="PROSITE-ProRule" id="PRU00023"/>
    </source>
</evidence>
<dbReference type="RefSeq" id="XP_056497764.1">
    <property type="nucleotide sequence ID" value="XM_056647999.1"/>
</dbReference>
<gene>
    <name evidence="3" type="ORF">N7469_009081</name>
</gene>
<evidence type="ECO:0000256" key="2">
    <source>
        <dbReference type="SAM" id="MobiDB-lite"/>
    </source>
</evidence>
<evidence type="ECO:0000313" key="4">
    <source>
        <dbReference type="Proteomes" id="UP001147733"/>
    </source>
</evidence>
<keyword evidence="4" id="KW-1185">Reference proteome</keyword>
<feature type="repeat" description="ANK" evidence="1">
    <location>
        <begin position="102"/>
        <end position="134"/>
    </location>
</feature>
<evidence type="ECO:0000313" key="3">
    <source>
        <dbReference type="EMBL" id="KAJ5222841.1"/>
    </source>
</evidence>
<dbReference type="EMBL" id="JAPQKT010000008">
    <property type="protein sequence ID" value="KAJ5222841.1"/>
    <property type="molecule type" value="Genomic_DNA"/>
</dbReference>
<dbReference type="PROSITE" id="PS50088">
    <property type="entry name" value="ANK_REPEAT"/>
    <property type="match status" value="1"/>
</dbReference>
<accession>A0A9W9NMP1</accession>